<reference evidence="1 2" key="1">
    <citation type="submission" date="2014-03" db="EMBL/GenBank/DDBJ databases">
        <title>Bradyrhizobium valentinum sp. nov., isolated from effective nodules of Lupinus mariae-josephae, a lupine endemic of basic-lime soils in Eastern Spain.</title>
        <authorList>
            <person name="Duran D."/>
            <person name="Rey L."/>
            <person name="Navarro A."/>
            <person name="Busquets A."/>
            <person name="Imperial J."/>
            <person name="Ruiz-Argueso T."/>
        </authorList>
    </citation>
    <scope>NUCLEOTIDE SEQUENCE [LARGE SCALE GENOMIC DNA]</scope>
    <source>
        <strain evidence="1 2">Ro19</strain>
    </source>
</reference>
<protein>
    <submittedName>
        <fullName evidence="1">Uncharacterized protein</fullName>
    </submittedName>
</protein>
<accession>A0A0R3MP73</accession>
<gene>
    <name evidence="1" type="ORF">CQ13_06575</name>
</gene>
<dbReference type="InterPro" id="IPR058040">
    <property type="entry name" value="BW3TFN"/>
</dbReference>
<dbReference type="AlphaFoldDB" id="A0A0R3MP73"/>
<dbReference type="Proteomes" id="UP000052023">
    <property type="component" value="Unassembled WGS sequence"/>
</dbReference>
<name>A0A0R3MP73_9BRAD</name>
<organism evidence="1 2">
    <name type="scientific">Bradyrhizobium retamae</name>
    <dbReference type="NCBI Taxonomy" id="1300035"/>
    <lineage>
        <taxon>Bacteria</taxon>
        <taxon>Pseudomonadati</taxon>
        <taxon>Pseudomonadota</taxon>
        <taxon>Alphaproteobacteria</taxon>
        <taxon>Hyphomicrobiales</taxon>
        <taxon>Nitrobacteraceae</taxon>
        <taxon>Bradyrhizobium</taxon>
    </lineage>
</organism>
<dbReference type="Pfam" id="PF25691">
    <property type="entry name" value="BW3TFN"/>
    <property type="match status" value="1"/>
</dbReference>
<proteinExistence type="predicted"/>
<evidence type="ECO:0000313" key="2">
    <source>
        <dbReference type="Proteomes" id="UP000052023"/>
    </source>
</evidence>
<sequence>MALLVNSGRAGLAGALRARPMFFAWGRGASWWGATDVVNKTFAGSPERITLDHAPVASLTLRNGESAQVYQSPADYTYDNNTGVVTRVNGGAISAGSTVQAQVVYGTTPLSASDTGLVSEVGRRQAASVEFVNPDPNGTISTPGGNRWTVSVTPTRYLYVQVLFDYLEAQTETIREVGIFVDGTRKAGVPEGQLYLTPEEVDQPGYLLLLDRFAGIARSPSSRQGFSYVLVI</sequence>
<comment type="caution">
    <text evidence="1">The sequence shown here is derived from an EMBL/GenBank/DDBJ whole genome shotgun (WGS) entry which is preliminary data.</text>
</comment>
<dbReference type="OrthoDB" id="8212120at2"/>
<evidence type="ECO:0000313" key="1">
    <source>
        <dbReference type="EMBL" id="KRR21945.1"/>
    </source>
</evidence>
<keyword evidence="2" id="KW-1185">Reference proteome</keyword>
<dbReference type="EMBL" id="LLYA01000170">
    <property type="protein sequence ID" value="KRR21945.1"/>
    <property type="molecule type" value="Genomic_DNA"/>
</dbReference>